<feature type="compositionally biased region" description="Polar residues" evidence="1">
    <location>
        <begin position="16"/>
        <end position="29"/>
    </location>
</feature>
<accession>A0A4U5MJG0</accession>
<sequence>MQKDCGNFCPAESAENDMQTGGTNTSSEASFAEFHFRRQTGGGGGREGGRRERKINYDLPIYKSVIGRVLCGEISYTEAAEQIGKLAGRPVLKQSVYRYCQKVKLRNPKTWNEQTAMDRWIAAPTPDCGVYLSQWALLQAGGSLTFVSEEEIPGLRRDLARRLQNFHRQ</sequence>
<reference evidence="2 3" key="1">
    <citation type="journal article" date="2015" name="Genome Biol.">
        <title>Comparative genomics of Steinernema reveals deeply conserved gene regulatory networks.</title>
        <authorList>
            <person name="Dillman A.R."/>
            <person name="Macchietto M."/>
            <person name="Porter C.F."/>
            <person name="Rogers A."/>
            <person name="Williams B."/>
            <person name="Antoshechkin I."/>
            <person name="Lee M.M."/>
            <person name="Goodwin Z."/>
            <person name="Lu X."/>
            <person name="Lewis E.E."/>
            <person name="Goodrich-Blair H."/>
            <person name="Stock S.P."/>
            <person name="Adams B.J."/>
            <person name="Sternberg P.W."/>
            <person name="Mortazavi A."/>
        </authorList>
    </citation>
    <scope>NUCLEOTIDE SEQUENCE [LARGE SCALE GENOMIC DNA]</scope>
    <source>
        <strain evidence="2 3">ALL</strain>
    </source>
</reference>
<comment type="caution">
    <text evidence="2">The sequence shown here is derived from an EMBL/GenBank/DDBJ whole genome shotgun (WGS) entry which is preliminary data.</text>
</comment>
<name>A0A4U5MJG0_STECR</name>
<proteinExistence type="predicted"/>
<organism evidence="2 3">
    <name type="scientific">Steinernema carpocapsae</name>
    <name type="common">Entomopathogenic nematode</name>
    <dbReference type="NCBI Taxonomy" id="34508"/>
    <lineage>
        <taxon>Eukaryota</taxon>
        <taxon>Metazoa</taxon>
        <taxon>Ecdysozoa</taxon>
        <taxon>Nematoda</taxon>
        <taxon>Chromadorea</taxon>
        <taxon>Rhabditida</taxon>
        <taxon>Tylenchina</taxon>
        <taxon>Panagrolaimomorpha</taxon>
        <taxon>Strongyloidoidea</taxon>
        <taxon>Steinernematidae</taxon>
        <taxon>Steinernema</taxon>
    </lineage>
</organism>
<dbReference type="Proteomes" id="UP000298663">
    <property type="component" value="Unassembled WGS sequence"/>
</dbReference>
<protein>
    <submittedName>
        <fullName evidence="2">Uncharacterized protein</fullName>
    </submittedName>
</protein>
<gene>
    <name evidence="2" type="ORF">L596_021657</name>
</gene>
<feature type="region of interest" description="Disordered" evidence="1">
    <location>
        <begin position="14"/>
        <end position="51"/>
    </location>
</feature>
<evidence type="ECO:0000256" key="1">
    <source>
        <dbReference type="SAM" id="MobiDB-lite"/>
    </source>
</evidence>
<evidence type="ECO:0000313" key="3">
    <source>
        <dbReference type="Proteomes" id="UP000298663"/>
    </source>
</evidence>
<keyword evidence="3" id="KW-1185">Reference proteome</keyword>
<evidence type="ECO:0000313" key="2">
    <source>
        <dbReference type="EMBL" id="TKR69508.1"/>
    </source>
</evidence>
<dbReference type="AlphaFoldDB" id="A0A4U5MJG0"/>
<dbReference type="EMBL" id="AZBU02000007">
    <property type="protein sequence ID" value="TKR69508.1"/>
    <property type="molecule type" value="Genomic_DNA"/>
</dbReference>
<reference evidence="2 3" key="2">
    <citation type="journal article" date="2019" name="G3 (Bethesda)">
        <title>Hybrid Assembly of the Genome of the Entomopathogenic Nematode Steinernema carpocapsae Identifies the X-Chromosome.</title>
        <authorList>
            <person name="Serra L."/>
            <person name="Macchietto M."/>
            <person name="Macias-Munoz A."/>
            <person name="McGill C.J."/>
            <person name="Rodriguez I.M."/>
            <person name="Rodriguez B."/>
            <person name="Murad R."/>
            <person name="Mortazavi A."/>
        </authorList>
    </citation>
    <scope>NUCLEOTIDE SEQUENCE [LARGE SCALE GENOMIC DNA]</scope>
    <source>
        <strain evidence="2 3">ALL</strain>
    </source>
</reference>